<keyword evidence="1" id="KW-0472">Membrane</keyword>
<feature type="transmembrane region" description="Helical" evidence="1">
    <location>
        <begin position="183"/>
        <end position="203"/>
    </location>
</feature>
<protein>
    <submittedName>
        <fullName evidence="2">Uncharacterized protein</fullName>
    </submittedName>
</protein>
<dbReference type="AlphaFoldDB" id="A0A941IRK9"/>
<dbReference type="EMBL" id="JAGSOG010000046">
    <property type="protein sequence ID" value="MBR7834043.1"/>
    <property type="molecule type" value="Genomic_DNA"/>
</dbReference>
<feature type="transmembrane region" description="Helical" evidence="1">
    <location>
        <begin position="143"/>
        <end position="163"/>
    </location>
</feature>
<keyword evidence="1" id="KW-0812">Transmembrane</keyword>
<sequence length="221" mass="24254">MGRGTHAELGRYRHWRDAVVLLREGVSVRDSHRGWMLIPWELIREVREERAPQDERRRLVLELFDHTTAMLPAPVAESVGGSGGGRSDARFGEALALVTALHREFGTGSAPDQPRDAIPPEYQAELAREVGFRGRSGLWRGGGLCAFATVVGVYCTLLAQAVRVADAQPDQPGPELSAQPEGGYVWVVVMASLTALSVAGVIWQRVRLRRLREGVGRGIRT</sequence>
<evidence type="ECO:0000313" key="3">
    <source>
        <dbReference type="Proteomes" id="UP000675781"/>
    </source>
</evidence>
<evidence type="ECO:0000256" key="1">
    <source>
        <dbReference type="SAM" id="Phobius"/>
    </source>
</evidence>
<proteinExistence type="predicted"/>
<gene>
    <name evidence="2" type="ORF">KDL01_12255</name>
</gene>
<keyword evidence="3" id="KW-1185">Reference proteome</keyword>
<dbReference type="RefSeq" id="WP_212528564.1">
    <property type="nucleotide sequence ID" value="NZ_JAGSOG010000046.1"/>
</dbReference>
<keyword evidence="1" id="KW-1133">Transmembrane helix</keyword>
<organism evidence="2 3">
    <name type="scientific">Actinospica durhamensis</name>
    <dbReference type="NCBI Taxonomy" id="1508375"/>
    <lineage>
        <taxon>Bacteria</taxon>
        <taxon>Bacillati</taxon>
        <taxon>Actinomycetota</taxon>
        <taxon>Actinomycetes</taxon>
        <taxon>Catenulisporales</taxon>
        <taxon>Actinospicaceae</taxon>
        <taxon>Actinospica</taxon>
    </lineage>
</organism>
<accession>A0A941IRK9</accession>
<name>A0A941IRK9_9ACTN</name>
<evidence type="ECO:0000313" key="2">
    <source>
        <dbReference type="EMBL" id="MBR7834043.1"/>
    </source>
</evidence>
<reference evidence="2" key="1">
    <citation type="submission" date="2021-04" db="EMBL/GenBank/DDBJ databases">
        <title>Genome based classification of Actinospica acidithermotolerans sp. nov., an actinobacterium isolated from an Indonesian hot spring.</title>
        <authorList>
            <person name="Kusuma A.B."/>
            <person name="Putra K.E."/>
            <person name="Nafisah S."/>
            <person name="Loh J."/>
            <person name="Nouioui I."/>
            <person name="Goodfellow M."/>
        </authorList>
    </citation>
    <scope>NUCLEOTIDE SEQUENCE</scope>
    <source>
        <strain evidence="2">CSCA 57</strain>
    </source>
</reference>
<dbReference type="Proteomes" id="UP000675781">
    <property type="component" value="Unassembled WGS sequence"/>
</dbReference>
<comment type="caution">
    <text evidence="2">The sequence shown here is derived from an EMBL/GenBank/DDBJ whole genome shotgun (WGS) entry which is preliminary data.</text>
</comment>